<evidence type="ECO:0000313" key="1">
    <source>
        <dbReference type="EMBL" id="KAI0040579.1"/>
    </source>
</evidence>
<proteinExistence type="predicted"/>
<evidence type="ECO:0000313" key="2">
    <source>
        <dbReference type="Proteomes" id="UP000814033"/>
    </source>
</evidence>
<protein>
    <submittedName>
        <fullName evidence="1">Uncharacterized protein</fullName>
    </submittedName>
</protein>
<name>A0ACB8R907_9AGAM</name>
<accession>A0ACB8R907</accession>
<reference evidence="1" key="1">
    <citation type="submission" date="2021-02" db="EMBL/GenBank/DDBJ databases">
        <authorList>
            <consortium name="DOE Joint Genome Institute"/>
            <person name="Ahrendt S."/>
            <person name="Looney B.P."/>
            <person name="Miyauchi S."/>
            <person name="Morin E."/>
            <person name="Drula E."/>
            <person name="Courty P.E."/>
            <person name="Chicoki N."/>
            <person name="Fauchery L."/>
            <person name="Kohler A."/>
            <person name="Kuo A."/>
            <person name="Labutti K."/>
            <person name="Pangilinan J."/>
            <person name="Lipzen A."/>
            <person name="Riley R."/>
            <person name="Andreopoulos W."/>
            <person name="He G."/>
            <person name="Johnson J."/>
            <person name="Barry K.W."/>
            <person name="Grigoriev I.V."/>
            <person name="Nagy L."/>
            <person name="Hibbett D."/>
            <person name="Henrissat B."/>
            <person name="Matheny P.B."/>
            <person name="Labbe J."/>
            <person name="Martin F."/>
        </authorList>
    </citation>
    <scope>NUCLEOTIDE SEQUENCE</scope>
    <source>
        <strain evidence="1">FP105234-sp</strain>
    </source>
</reference>
<sequence length="259" mass="30179">MDEFDQWRQDEERAQVIELRKVKTQQGDGTLWLEKVTFICSRQGTGGKSRYVKKFPDRERKQDSKRTGCSCTLIIKTYPHTGVICGRYQREHNHPVGAKNLTFTHLSNHARVTIADMLRRKIRPDDIVRYLQGDLGMQRTMRDQFVTIKDVHRIEVQIEAELVRFHPEDGVSTARWVHKLREDGTFVVFKSIADPVPEGSEIEEDAFILIIQSEFQREAYERYGPNFFGIDATHNTTQYAGMLLFTIIVRDFWGHGMCL</sequence>
<dbReference type="EMBL" id="MU276184">
    <property type="protein sequence ID" value="KAI0040579.1"/>
    <property type="molecule type" value="Genomic_DNA"/>
</dbReference>
<keyword evidence="2" id="KW-1185">Reference proteome</keyword>
<dbReference type="Proteomes" id="UP000814033">
    <property type="component" value="Unassembled WGS sequence"/>
</dbReference>
<organism evidence="1 2">
    <name type="scientific">Auriscalpium vulgare</name>
    <dbReference type="NCBI Taxonomy" id="40419"/>
    <lineage>
        <taxon>Eukaryota</taxon>
        <taxon>Fungi</taxon>
        <taxon>Dikarya</taxon>
        <taxon>Basidiomycota</taxon>
        <taxon>Agaricomycotina</taxon>
        <taxon>Agaricomycetes</taxon>
        <taxon>Russulales</taxon>
        <taxon>Auriscalpiaceae</taxon>
        <taxon>Auriscalpium</taxon>
    </lineage>
</organism>
<reference evidence="1" key="2">
    <citation type="journal article" date="2022" name="New Phytol.">
        <title>Evolutionary transition to the ectomycorrhizal habit in the genomes of a hyperdiverse lineage of mushroom-forming fungi.</title>
        <authorList>
            <person name="Looney B."/>
            <person name="Miyauchi S."/>
            <person name="Morin E."/>
            <person name="Drula E."/>
            <person name="Courty P.E."/>
            <person name="Kohler A."/>
            <person name="Kuo A."/>
            <person name="LaButti K."/>
            <person name="Pangilinan J."/>
            <person name="Lipzen A."/>
            <person name="Riley R."/>
            <person name="Andreopoulos W."/>
            <person name="He G."/>
            <person name="Johnson J."/>
            <person name="Nolan M."/>
            <person name="Tritt A."/>
            <person name="Barry K.W."/>
            <person name="Grigoriev I.V."/>
            <person name="Nagy L.G."/>
            <person name="Hibbett D."/>
            <person name="Henrissat B."/>
            <person name="Matheny P.B."/>
            <person name="Labbe J."/>
            <person name="Martin F.M."/>
        </authorList>
    </citation>
    <scope>NUCLEOTIDE SEQUENCE</scope>
    <source>
        <strain evidence="1">FP105234-sp</strain>
    </source>
</reference>
<gene>
    <name evidence="1" type="ORF">FA95DRAFT_1502627</name>
</gene>
<comment type="caution">
    <text evidence="1">The sequence shown here is derived from an EMBL/GenBank/DDBJ whole genome shotgun (WGS) entry which is preliminary data.</text>
</comment>